<dbReference type="GO" id="GO:0016011">
    <property type="term" value="C:dystroglycan complex"/>
    <property type="evidence" value="ECO:0007669"/>
    <property type="project" value="TreeGrafter"/>
</dbReference>
<dbReference type="PROSITE" id="PS51699">
    <property type="entry name" value="SEA_DG"/>
    <property type="match status" value="1"/>
</dbReference>
<evidence type="ECO:0000256" key="2">
    <source>
        <dbReference type="SAM" id="Phobius"/>
    </source>
</evidence>
<dbReference type="InterPro" id="IPR030398">
    <property type="entry name" value="SEA_DG_dom"/>
</dbReference>
<accession>W6NSY6</accession>
<dbReference type="AlphaFoldDB" id="W6NSY6"/>
<evidence type="ECO:0000259" key="3">
    <source>
        <dbReference type="PROSITE" id="PS51699"/>
    </source>
</evidence>
<sequence>MVIGYCWNFFSPFLQSHYSYFSFLFNIIDIYPFTRYLIKMMFQPCDLCGTGLPKQLSQKDKISGIDSDGKLPSWLLFKDGILEGIPSEGDVGKHMVKIFSQSDEEKVLELVVKEDHRNPCGSDDTYWVEALFENDGPVEHRLNAAFDIAEALKVNVNELQVYSYNYSRTIRNVYSIGGDAEGAFAILKMVACGDNLDTATDEMDVILTAVENIEHEIYVVLTHGRVNPPPNDVIVKDSTTAKVTTTTRESTTSRSTRRVDNPPVKLNSLTGFTCIRGVYCEMTIPESTFKDVEDGDTFKLRLSVQPIGEKDSWMFYEHKKVKGVPLEEGDFEFRLEARDKAGQMASAPFKALVTASFPFNHLATLDLDTPVQRFSRPSSLSSFVHQLANAFRSKPDAITIRNITGNSTRTQVSWSNNTVPHKTCARNALDNIRFTMLTRQRSQTKIEFVKQIGSQFHVRKASLDLRGSCINKEVEPVSTAPTMEATEQVAFPWMVLVGVLLLLLLLAILILAVCTAMRRNKKKEKPSDYMGKGMPVVFPEEVAEDVEMAHAATPMLTKEERPPLKVSQHENPLYKPPPPLAAASVIENQITAKTLDFFHRRSCLSCFPLEHFHQLRALQLSVGLDLFAPFLYISNIL</sequence>
<dbReference type="GO" id="GO:0007411">
    <property type="term" value="P:axon guidance"/>
    <property type="evidence" value="ECO:0007669"/>
    <property type="project" value="TreeGrafter"/>
</dbReference>
<dbReference type="Pfam" id="PF05454">
    <property type="entry name" value="DAG1"/>
    <property type="match status" value="1"/>
</dbReference>
<organism evidence="4">
    <name type="scientific">Haemonchus contortus</name>
    <name type="common">Barber pole worm</name>
    <dbReference type="NCBI Taxonomy" id="6289"/>
    <lineage>
        <taxon>Eukaryota</taxon>
        <taxon>Metazoa</taxon>
        <taxon>Ecdysozoa</taxon>
        <taxon>Nematoda</taxon>
        <taxon>Chromadorea</taxon>
        <taxon>Rhabditida</taxon>
        <taxon>Rhabditina</taxon>
        <taxon>Rhabditomorpha</taxon>
        <taxon>Strongyloidea</taxon>
        <taxon>Trichostrongylidae</taxon>
        <taxon>Haemonchus</taxon>
    </lineage>
</organism>
<dbReference type="GO" id="GO:0042383">
    <property type="term" value="C:sarcolemma"/>
    <property type="evidence" value="ECO:0007669"/>
    <property type="project" value="TreeGrafter"/>
</dbReference>
<keyword evidence="2" id="KW-1133">Transmembrane helix</keyword>
<proteinExistence type="predicted"/>
<feature type="region of interest" description="Disordered" evidence="1">
    <location>
        <begin position="241"/>
        <end position="262"/>
    </location>
</feature>
<dbReference type="PANTHER" id="PTHR21559:SF21">
    <property type="entry name" value="DYSTROGLYCAN 1"/>
    <property type="match status" value="1"/>
</dbReference>
<dbReference type="SUPFAM" id="SSF49313">
    <property type="entry name" value="Cadherin-like"/>
    <property type="match status" value="1"/>
</dbReference>
<feature type="domain" description="Peptidase S72" evidence="3">
    <location>
        <begin position="356"/>
        <end position="468"/>
    </location>
</feature>
<gene>
    <name evidence="4" type="ORF">HCOI_01403400</name>
</gene>
<keyword evidence="2" id="KW-0472">Membrane</keyword>
<feature type="transmembrane region" description="Helical" evidence="2">
    <location>
        <begin position="491"/>
        <end position="517"/>
    </location>
</feature>
<dbReference type="InterPro" id="IPR008465">
    <property type="entry name" value="DAG1_C"/>
</dbReference>
<evidence type="ECO:0000256" key="1">
    <source>
        <dbReference type="SAM" id="MobiDB-lite"/>
    </source>
</evidence>
<dbReference type="GO" id="GO:0021675">
    <property type="term" value="P:nerve development"/>
    <property type="evidence" value="ECO:0007669"/>
    <property type="project" value="TreeGrafter"/>
</dbReference>
<dbReference type="EMBL" id="CAVP010058839">
    <property type="protein sequence ID" value="CDL95237.1"/>
    <property type="molecule type" value="Genomic_DNA"/>
</dbReference>
<dbReference type="GO" id="GO:0005509">
    <property type="term" value="F:calcium ion binding"/>
    <property type="evidence" value="ECO:0007669"/>
    <property type="project" value="InterPro"/>
</dbReference>
<protein>
    <submittedName>
        <fullName evidence="4">DGN-1</fullName>
    </submittedName>
</protein>
<keyword evidence="2" id="KW-0812">Transmembrane</keyword>
<reference evidence="4" key="1">
    <citation type="submission" date="2013-03" db="EMBL/GenBank/DDBJ databases">
        <authorList>
            <person name="Aslett M."/>
        </authorList>
    </citation>
    <scope>NUCLEOTIDE SEQUENCE [LARGE SCALE GENOMIC DNA]</scope>
    <source>
        <strain evidence="4">ISE/inbred ISE</strain>
    </source>
</reference>
<feature type="compositionally biased region" description="Low complexity" evidence="1">
    <location>
        <begin position="241"/>
        <end position="254"/>
    </location>
</feature>
<dbReference type="GO" id="GO:0043236">
    <property type="term" value="F:laminin binding"/>
    <property type="evidence" value="ECO:0007669"/>
    <property type="project" value="TreeGrafter"/>
</dbReference>
<dbReference type="InterPro" id="IPR015919">
    <property type="entry name" value="Cadherin-like_sf"/>
</dbReference>
<evidence type="ECO:0000313" key="4">
    <source>
        <dbReference type="EMBL" id="CDL95237.1"/>
    </source>
</evidence>
<dbReference type="GO" id="GO:0002009">
    <property type="term" value="P:morphogenesis of an epithelium"/>
    <property type="evidence" value="ECO:0007669"/>
    <property type="project" value="TreeGrafter"/>
</dbReference>
<name>W6NSY6_HAECO</name>
<comment type="caution">
    <text evidence="4">The sequence shown here is derived from an EMBL/GenBank/DDBJ whole genome shotgun (WGS) entry which is preliminary data.</text>
</comment>
<reference evidence="4" key="2">
    <citation type="submission" date="2013-05" db="EMBL/GenBank/DDBJ databases">
        <title>The genome and transcriptome of Haemonchus contortus: a key model parasite for drug and vaccine discovery.</title>
        <authorList>
            <person name="Laing R."/>
            <person name="Kikuchi T."/>
            <person name="Martinelli A."/>
            <person name="Tsai I.J."/>
            <person name="Beech R.N."/>
            <person name="Redman E."/>
            <person name="Holroyd N."/>
            <person name="Bartley D.J."/>
            <person name="Beasley H."/>
            <person name="Britton C."/>
            <person name="Curran D."/>
            <person name="Devaney E."/>
            <person name="Gilabert A."/>
            <person name="Jackson F."/>
            <person name="Hunt M."/>
            <person name="Johnston S."/>
            <person name="Kryukov I."/>
            <person name="Li K."/>
            <person name="Morrison A.A."/>
            <person name="Reid A.J."/>
            <person name="Sargison N."/>
            <person name="Saunders G."/>
            <person name="Wasmuth J.D."/>
            <person name="Wolstenholme A."/>
            <person name="Berriman M."/>
            <person name="Gilleard J.S."/>
            <person name="Cotton J.A."/>
        </authorList>
    </citation>
    <scope>NUCLEOTIDE SEQUENCE [LARGE SCALE GENOMIC DNA]</scope>
    <source>
        <strain evidence="4">ISE/inbred ISE</strain>
    </source>
</reference>
<dbReference type="PANTHER" id="PTHR21559">
    <property type="entry name" value="DYSTROGLYCAN-RELATED"/>
    <property type="match status" value="1"/>
</dbReference>